<organism evidence="4 5">
    <name type="scientific">Laspinema olomoucense D3b</name>
    <dbReference type="NCBI Taxonomy" id="2953688"/>
    <lineage>
        <taxon>Bacteria</taxon>
        <taxon>Bacillati</taxon>
        <taxon>Cyanobacteriota</taxon>
        <taxon>Cyanophyceae</taxon>
        <taxon>Oscillatoriophycideae</taxon>
        <taxon>Oscillatoriales</taxon>
        <taxon>Laspinemataceae</taxon>
        <taxon>Laspinema</taxon>
        <taxon>Laspinema olomoucense</taxon>
    </lineage>
</organism>
<dbReference type="InterPro" id="IPR029063">
    <property type="entry name" value="SAM-dependent_MTases_sf"/>
</dbReference>
<name>A0ABT2NBI6_9CYAN</name>
<reference evidence="4 5" key="1">
    <citation type="journal article" date="2022" name="Front. Microbiol.">
        <title>High genomic differentiation and limited gene flow indicate recent cryptic speciation within the genus Laspinema (cyanobacteria).</title>
        <authorList>
            <person name="Stanojkovic A."/>
            <person name="Skoupy S."/>
            <person name="Skaloud P."/>
            <person name="Dvorak P."/>
        </authorList>
    </citation>
    <scope>NUCLEOTIDE SEQUENCE [LARGE SCALE GENOMIC DNA]</scope>
    <source>
        <strain evidence="4 5">D3b</strain>
    </source>
</reference>
<dbReference type="Proteomes" id="UP001525961">
    <property type="component" value="Unassembled WGS sequence"/>
</dbReference>
<comment type="caution">
    <text evidence="4">The sequence shown here is derived from an EMBL/GenBank/DDBJ whole genome shotgun (WGS) entry which is preliminary data.</text>
</comment>
<keyword evidence="5" id="KW-1185">Reference proteome</keyword>
<evidence type="ECO:0000256" key="2">
    <source>
        <dbReference type="ARBA" id="ARBA00022679"/>
    </source>
</evidence>
<dbReference type="Pfam" id="PF01555">
    <property type="entry name" value="N6_N4_Mtase"/>
    <property type="match status" value="1"/>
</dbReference>
<feature type="domain" description="DNA methylase N-4/N-6" evidence="3">
    <location>
        <begin position="82"/>
        <end position="126"/>
    </location>
</feature>
<accession>A0ABT2NBI6</accession>
<keyword evidence="2" id="KW-0808">Transferase</keyword>
<gene>
    <name evidence="4" type="ORF">NG792_20260</name>
</gene>
<dbReference type="EMBL" id="JAMXFA010000031">
    <property type="protein sequence ID" value="MCT7980059.1"/>
    <property type="molecule type" value="Genomic_DNA"/>
</dbReference>
<proteinExistence type="predicted"/>
<sequence length="471" mass="53999">MKQDYSLAPKSEIDSTEFETVADVVPLYPNSSQLNETFAELERSLPFVEDESWGNLLRFTDNLTAPLHRWFLFKEGYSYKLVDKILDRFDLPGKSSAILDPFSGSGTTLLAAQKRGIPSVGLEINPFAAFLGRIKTQWYRIEPEILEKELSLVLQDNEHPPANLPALSTLHNNKYFPNGHADELLKLRNAILRRPCSQETKDFLLLALLASIEDVSYLHKDGRLLRFFQRDIIPPKEALSNRTKIIIEDLENLIQQDENGTQNPCIPQTNVIQGDARDLDSVLDQHEISDQFGLILYSPPYPNNFDYSEIYKCELWLGGFLNSYEEWRNLRLRTFRSHPSCSFPETHCLKDNVALREVYQLVEKMAKCPDIGEPGSRARVRAPKVIRGYFDDVYLMLEQQKIRLKTSGYIICVVGNSRHGNLHVRADTIIAKIGQAIGLELVEIRVARHRQSRSQQVQKLRESLVVFQKNN</sequence>
<dbReference type="SUPFAM" id="SSF53335">
    <property type="entry name" value="S-adenosyl-L-methionine-dependent methyltransferases"/>
    <property type="match status" value="2"/>
</dbReference>
<evidence type="ECO:0000259" key="3">
    <source>
        <dbReference type="Pfam" id="PF01555"/>
    </source>
</evidence>
<dbReference type="InterPro" id="IPR002941">
    <property type="entry name" value="DNA_methylase_N4/N6"/>
</dbReference>
<keyword evidence="1" id="KW-0489">Methyltransferase</keyword>
<dbReference type="RefSeq" id="WP_261236621.1">
    <property type="nucleotide sequence ID" value="NZ_JAMXFA010000031.1"/>
</dbReference>
<dbReference type="Gene3D" id="3.40.50.150">
    <property type="entry name" value="Vaccinia Virus protein VP39"/>
    <property type="match status" value="2"/>
</dbReference>
<evidence type="ECO:0000256" key="1">
    <source>
        <dbReference type="ARBA" id="ARBA00022603"/>
    </source>
</evidence>
<evidence type="ECO:0000313" key="5">
    <source>
        <dbReference type="Proteomes" id="UP001525961"/>
    </source>
</evidence>
<protein>
    <submittedName>
        <fullName evidence="4">Site-specific DNA-methyltransferase</fullName>
    </submittedName>
</protein>
<evidence type="ECO:0000313" key="4">
    <source>
        <dbReference type="EMBL" id="MCT7980059.1"/>
    </source>
</evidence>